<evidence type="ECO:0000256" key="1">
    <source>
        <dbReference type="SAM" id="Phobius"/>
    </source>
</evidence>
<keyword evidence="1" id="KW-0472">Membrane</keyword>
<reference evidence="3" key="1">
    <citation type="submission" date="2011-05" db="EMBL/GenBank/DDBJ databases">
        <authorList>
            <person name="Richards S.R."/>
            <person name="Qu J."/>
            <person name="Jiang H."/>
            <person name="Jhangiani S.N."/>
            <person name="Agravi P."/>
            <person name="Goodspeed R."/>
            <person name="Gross S."/>
            <person name="Mandapat C."/>
            <person name="Jackson L."/>
            <person name="Mathew T."/>
            <person name="Pu L."/>
            <person name="Thornton R."/>
            <person name="Saada N."/>
            <person name="Wilczek-Boney K.B."/>
            <person name="Lee S."/>
            <person name="Kovar C."/>
            <person name="Wu Y."/>
            <person name="Scherer S.E."/>
            <person name="Worley K.C."/>
            <person name="Muzny D.M."/>
            <person name="Gibbs R."/>
        </authorList>
    </citation>
    <scope>NUCLEOTIDE SEQUENCE</scope>
    <source>
        <strain evidence="3">Brora</strain>
    </source>
</reference>
<evidence type="ECO:0000313" key="2">
    <source>
        <dbReference type="EnsemblMetazoa" id="SMAR015416-PA"/>
    </source>
</evidence>
<reference evidence="2" key="2">
    <citation type="submission" date="2015-02" db="UniProtKB">
        <authorList>
            <consortium name="EnsemblMetazoa"/>
        </authorList>
    </citation>
    <scope>IDENTIFICATION</scope>
</reference>
<organism evidence="2 3">
    <name type="scientific">Strigamia maritima</name>
    <name type="common">European centipede</name>
    <name type="synonym">Geophilus maritimus</name>
    <dbReference type="NCBI Taxonomy" id="126957"/>
    <lineage>
        <taxon>Eukaryota</taxon>
        <taxon>Metazoa</taxon>
        <taxon>Ecdysozoa</taxon>
        <taxon>Arthropoda</taxon>
        <taxon>Myriapoda</taxon>
        <taxon>Chilopoda</taxon>
        <taxon>Pleurostigmophora</taxon>
        <taxon>Geophilomorpha</taxon>
        <taxon>Linotaeniidae</taxon>
        <taxon>Strigamia</taxon>
    </lineage>
</organism>
<evidence type="ECO:0000313" key="3">
    <source>
        <dbReference type="Proteomes" id="UP000014500"/>
    </source>
</evidence>
<dbReference type="EnsemblMetazoa" id="SMAR015416-RA">
    <property type="protein sequence ID" value="SMAR015416-PA"/>
    <property type="gene ID" value="SMAR015416"/>
</dbReference>
<dbReference type="HOGENOM" id="CLU_1857796_0_0_1"/>
<name>T1JNI7_STRMM</name>
<keyword evidence="3" id="KW-1185">Reference proteome</keyword>
<accession>T1JNI7</accession>
<dbReference type="AlphaFoldDB" id="T1JNI7"/>
<protein>
    <submittedName>
        <fullName evidence="2">Uncharacterized protein</fullName>
    </submittedName>
</protein>
<sequence length="138" mass="16057">MTRHRVHDNGLRQNVRLAFLNALICQVCTCMIMVDSAIYLMVYSTFSSYLVVGHINSSRVAYYKPRNHSGFQVLLLSRHSPLFIWELKDIHISTALILKSSQHASLRVAYRRIPYSRCRKWMSECDQTDQEYPGMKTA</sequence>
<dbReference type="Proteomes" id="UP000014500">
    <property type="component" value="Unassembled WGS sequence"/>
</dbReference>
<dbReference type="EMBL" id="JH431556">
    <property type="status" value="NOT_ANNOTATED_CDS"/>
    <property type="molecule type" value="Genomic_DNA"/>
</dbReference>
<keyword evidence="1" id="KW-1133">Transmembrane helix</keyword>
<keyword evidence="1" id="KW-0812">Transmembrane</keyword>
<feature type="transmembrane region" description="Helical" evidence="1">
    <location>
        <begin position="20"/>
        <end position="42"/>
    </location>
</feature>
<proteinExistence type="predicted"/>